<reference evidence="2" key="1">
    <citation type="submission" date="2018-11" db="EMBL/GenBank/DDBJ databases">
        <authorList>
            <consortium name="Pathogen Informatics"/>
        </authorList>
    </citation>
    <scope>NUCLEOTIDE SEQUENCE</scope>
</reference>
<gene>
    <name evidence="2" type="ORF">PXEA_LOCUS27088</name>
</gene>
<keyword evidence="3" id="KW-1185">Reference proteome</keyword>
<accession>A0A3S5CSS4</accession>
<feature type="region of interest" description="Disordered" evidence="1">
    <location>
        <begin position="18"/>
        <end position="49"/>
    </location>
</feature>
<dbReference type="EMBL" id="CAAALY010246154">
    <property type="protein sequence ID" value="VEL33648.1"/>
    <property type="molecule type" value="Genomic_DNA"/>
</dbReference>
<comment type="caution">
    <text evidence="2">The sequence shown here is derived from an EMBL/GenBank/DDBJ whole genome shotgun (WGS) entry which is preliminary data.</text>
</comment>
<name>A0A3S5CSS4_9PLAT</name>
<protein>
    <submittedName>
        <fullName evidence="2">Uncharacterized protein</fullName>
    </submittedName>
</protein>
<evidence type="ECO:0000313" key="3">
    <source>
        <dbReference type="Proteomes" id="UP000784294"/>
    </source>
</evidence>
<dbReference type="Proteomes" id="UP000784294">
    <property type="component" value="Unassembled WGS sequence"/>
</dbReference>
<feature type="compositionally biased region" description="Low complexity" evidence="1">
    <location>
        <begin position="30"/>
        <end position="47"/>
    </location>
</feature>
<evidence type="ECO:0000313" key="2">
    <source>
        <dbReference type="EMBL" id="VEL33648.1"/>
    </source>
</evidence>
<sequence>MEIECFEAFFCPARLKDISGDTSTWYKPTPSGSKPSSGPSSRSGMPGVRQRKVLPVASRRPVTPAAQKNPVWLFYSEDSPGIKVGPVPVLVIAEFKVVIPNLDIKGFKIAATCYISFFCVNKLIKLR</sequence>
<dbReference type="AlphaFoldDB" id="A0A3S5CSS4"/>
<organism evidence="2 3">
    <name type="scientific">Protopolystoma xenopodis</name>
    <dbReference type="NCBI Taxonomy" id="117903"/>
    <lineage>
        <taxon>Eukaryota</taxon>
        <taxon>Metazoa</taxon>
        <taxon>Spiralia</taxon>
        <taxon>Lophotrochozoa</taxon>
        <taxon>Platyhelminthes</taxon>
        <taxon>Monogenea</taxon>
        <taxon>Polyopisthocotylea</taxon>
        <taxon>Polystomatidea</taxon>
        <taxon>Polystomatidae</taxon>
        <taxon>Protopolystoma</taxon>
    </lineage>
</organism>
<proteinExistence type="predicted"/>
<evidence type="ECO:0000256" key="1">
    <source>
        <dbReference type="SAM" id="MobiDB-lite"/>
    </source>
</evidence>
<dbReference type="OrthoDB" id="5401193at2759"/>